<dbReference type="InterPro" id="IPR003143">
    <property type="entry name" value="Cyt_cd1_C_sf"/>
</dbReference>
<proteinExistence type="predicted"/>
<sequence>MRSRILFTLLTVLFLVTPVKSSNAGDWGTGALMVIIERETSSVLVLDSAQNDKVLGRIKGLGLLHHATISFSRDGRYGYVISRDSLLSKIDLIKLELTAQIKVGESAVGLAVTQDGKYIAVSNYKPGNITIVSNETFKIVKTIDADKSKTVGLVDAPDDKLVVSLMDANEIWIIDTSTEEFPVIKKLKNVGVKPYDALLTPDGRYYMAGFFHSPWIGMVDLWNLDKGIRKIPLPVPDDKKGQPPVLKIPHLEGWIMAGGNLYAPVIGGSGLAVIDPATWRTKKFIPLLSYPVFAMARPDMRQIWANFVMGENNDAVQVVDVKTQKVVKTLRPGKKIFHMNFSPKGKKVYFSSYGDDKVAIYDTKTFKLLKEIPVKKPSGIFCTDRAHKFGL</sequence>
<dbReference type="Gene3D" id="2.140.10.20">
    <property type="entry name" value="C-terminal (heme d1) domain of cytochrome cd1-nitrite reductase"/>
    <property type="match status" value="1"/>
</dbReference>
<dbReference type="PANTHER" id="PTHR47197">
    <property type="entry name" value="PROTEIN NIRF"/>
    <property type="match status" value="1"/>
</dbReference>
<dbReference type="EMBL" id="UOGC01000151">
    <property type="protein sequence ID" value="VAX23504.1"/>
    <property type="molecule type" value="Genomic_DNA"/>
</dbReference>
<reference evidence="1" key="1">
    <citation type="submission" date="2018-06" db="EMBL/GenBank/DDBJ databases">
        <authorList>
            <person name="Zhirakovskaya E."/>
        </authorList>
    </citation>
    <scope>NUCLEOTIDE SEQUENCE</scope>
</reference>
<dbReference type="Pfam" id="PF02239">
    <property type="entry name" value="Cytochrom_D1"/>
    <property type="match status" value="1"/>
</dbReference>
<organism evidence="1">
    <name type="scientific">hydrothermal vent metagenome</name>
    <dbReference type="NCBI Taxonomy" id="652676"/>
    <lineage>
        <taxon>unclassified sequences</taxon>
        <taxon>metagenomes</taxon>
        <taxon>ecological metagenomes</taxon>
    </lineage>
</organism>
<dbReference type="SUPFAM" id="SSF51004">
    <property type="entry name" value="C-terminal (heme d1) domain of cytochrome cd1-nitrite reductase"/>
    <property type="match status" value="1"/>
</dbReference>
<dbReference type="InterPro" id="IPR051200">
    <property type="entry name" value="Host-pathogen_enzymatic-act"/>
</dbReference>
<evidence type="ECO:0000313" key="1">
    <source>
        <dbReference type="EMBL" id="VAX23504.1"/>
    </source>
</evidence>
<dbReference type="AlphaFoldDB" id="A0A3B1CHS1"/>
<protein>
    <submittedName>
        <fullName evidence="1">Heme d1 biosynthesis protein NirF</fullName>
    </submittedName>
</protein>
<accession>A0A3B1CHS1</accession>
<name>A0A3B1CHS1_9ZZZZ</name>
<gene>
    <name evidence="1" type="ORF">MNBD_NITROSPINAE01-1886</name>
</gene>
<dbReference type="PANTHER" id="PTHR47197:SF3">
    <property type="entry name" value="DIHYDRO-HEME D1 DEHYDROGENASE"/>
    <property type="match status" value="1"/>
</dbReference>
<dbReference type="CDD" id="cd20778">
    <property type="entry name" value="8prop_hemeD1_NirF"/>
    <property type="match status" value="1"/>
</dbReference>
<dbReference type="InterPro" id="IPR011048">
    <property type="entry name" value="Haem_d1_sf"/>
</dbReference>